<name>A0A2N5UZR6_9BASI</name>
<dbReference type="Proteomes" id="UP000235392">
    <property type="component" value="Unassembled WGS sequence"/>
</dbReference>
<proteinExistence type="predicted"/>
<organism evidence="2 3">
    <name type="scientific">Puccinia coronata f. sp. avenae</name>
    <dbReference type="NCBI Taxonomy" id="200324"/>
    <lineage>
        <taxon>Eukaryota</taxon>
        <taxon>Fungi</taxon>
        <taxon>Dikarya</taxon>
        <taxon>Basidiomycota</taxon>
        <taxon>Pucciniomycotina</taxon>
        <taxon>Pucciniomycetes</taxon>
        <taxon>Pucciniales</taxon>
        <taxon>Pucciniaceae</taxon>
        <taxon>Puccinia</taxon>
    </lineage>
</organism>
<evidence type="ECO:0000313" key="2">
    <source>
        <dbReference type="EMBL" id="PLW43243.1"/>
    </source>
</evidence>
<comment type="caution">
    <text evidence="2">The sequence shown here is derived from an EMBL/GenBank/DDBJ whole genome shotgun (WGS) entry which is preliminary data.</text>
</comment>
<dbReference type="EMBL" id="PGCI01000070">
    <property type="protein sequence ID" value="PLW43243.1"/>
    <property type="molecule type" value="Genomic_DNA"/>
</dbReference>
<evidence type="ECO:0000313" key="3">
    <source>
        <dbReference type="Proteomes" id="UP000235392"/>
    </source>
</evidence>
<protein>
    <submittedName>
        <fullName evidence="2">Uncharacterized protein</fullName>
    </submittedName>
</protein>
<gene>
    <name evidence="2" type="ORF">PCASD_07021</name>
</gene>
<sequence length="113" mass="12403">MILGVDKKTRQNRAYTRLNRGGDVVAAGELVQACTSYSPPSRYNPVLACRGINPRRAGTSLYQLDEEYFIPRRAGTSLHLLGEENVAPRRAGTGATSPPSKTGWRRGFTGFFT</sequence>
<feature type="region of interest" description="Disordered" evidence="1">
    <location>
        <begin position="83"/>
        <end position="103"/>
    </location>
</feature>
<evidence type="ECO:0000256" key="1">
    <source>
        <dbReference type="SAM" id="MobiDB-lite"/>
    </source>
</evidence>
<dbReference type="AlphaFoldDB" id="A0A2N5UZR6"/>
<reference evidence="2 3" key="1">
    <citation type="submission" date="2017-11" db="EMBL/GenBank/DDBJ databases">
        <title>De novo assembly and phasing of dikaryotic genomes from two isolates of Puccinia coronata f. sp. avenae, the causal agent of oat crown rust.</title>
        <authorList>
            <person name="Miller M.E."/>
            <person name="Zhang Y."/>
            <person name="Omidvar V."/>
            <person name="Sperschneider J."/>
            <person name="Schwessinger B."/>
            <person name="Raley C."/>
            <person name="Palmer J.M."/>
            <person name="Garnica D."/>
            <person name="Upadhyaya N."/>
            <person name="Rathjen J."/>
            <person name="Taylor J.M."/>
            <person name="Park R.F."/>
            <person name="Dodds P.N."/>
            <person name="Hirsch C.D."/>
            <person name="Kianian S.F."/>
            <person name="Figueroa M."/>
        </authorList>
    </citation>
    <scope>NUCLEOTIDE SEQUENCE [LARGE SCALE GENOMIC DNA]</scope>
    <source>
        <strain evidence="2">12SD80</strain>
    </source>
</reference>
<accession>A0A2N5UZR6</accession>